<reference evidence="3" key="1">
    <citation type="submission" date="2017-01" db="EMBL/GenBank/DDBJ databases">
        <authorList>
            <person name="Varghese N."/>
            <person name="Submissions S."/>
        </authorList>
    </citation>
    <scope>NUCLEOTIDE SEQUENCE [LARGE SCALE GENOMIC DNA]</scope>
    <source>
        <strain evidence="3">MNA4</strain>
    </source>
</reference>
<evidence type="ECO:0000259" key="1">
    <source>
        <dbReference type="Pfam" id="PF05076"/>
    </source>
</evidence>
<dbReference type="RefSeq" id="WP_076758868.1">
    <property type="nucleotide sequence ID" value="NZ_FTPL01000003.1"/>
</dbReference>
<accession>A0A1U7PNP2</accession>
<name>A0A1U7PNP2_9BACI</name>
<dbReference type="Proteomes" id="UP000187550">
    <property type="component" value="Unassembled WGS sequence"/>
</dbReference>
<dbReference type="AlphaFoldDB" id="A0A1U7PNP2"/>
<dbReference type="PANTHER" id="PTHR10928">
    <property type="entry name" value="SUPPRESSOR OF FUSED"/>
    <property type="match status" value="1"/>
</dbReference>
<evidence type="ECO:0000313" key="3">
    <source>
        <dbReference type="Proteomes" id="UP000187550"/>
    </source>
</evidence>
<keyword evidence="3" id="KW-1185">Reference proteome</keyword>
<dbReference type="InterPro" id="IPR020941">
    <property type="entry name" value="SUFU-like_domain"/>
</dbReference>
<sequence>MTEEGQAPGWEAIDGALERLYGAQEPKHYGTLIPYAMGGSDPLDGISAYQAEEPVPHWHFVTYGFSELYQKESGDPEESGYGFELTFRLVRTQEEEEPPAWALNLLQNMGRYVFSSGNVFRAGDYMDANGPICLDSDTRLTALAFVRDPELPGIDTPNGRVEFLQMTGITQDELAAMQAWNTFGVLDAGAAHIPSYLTDLERHSLMEDKAVSDAVQDGLEREGSSTGFLFVDQLGWTPGKKGWLRKTAPVLTIGAKQADIIGKLLLGRIPKGRELTLAGAGHSVVFKRGEQALHMEDSQEVTIVLDDRSAREMAQNLVPQARRFDAPFKDGLTVEIVKTEITDQDGSVIRTIG</sequence>
<dbReference type="GO" id="GO:0005737">
    <property type="term" value="C:cytoplasm"/>
    <property type="evidence" value="ECO:0007669"/>
    <property type="project" value="TreeGrafter"/>
</dbReference>
<dbReference type="InterPro" id="IPR007768">
    <property type="entry name" value="Suppressor_of_fused"/>
</dbReference>
<dbReference type="STRING" id="550447.SAMN05428946_2181"/>
<dbReference type="InterPro" id="IPR037181">
    <property type="entry name" value="SUFU_N"/>
</dbReference>
<organism evidence="2 3">
    <name type="scientific">Edaphobacillus lindanitolerans</name>
    <dbReference type="NCBI Taxonomy" id="550447"/>
    <lineage>
        <taxon>Bacteria</taxon>
        <taxon>Bacillati</taxon>
        <taxon>Bacillota</taxon>
        <taxon>Bacilli</taxon>
        <taxon>Bacillales</taxon>
        <taxon>Bacillaceae</taxon>
        <taxon>Edaphobacillus</taxon>
    </lineage>
</organism>
<feature type="domain" description="Suppressor of fused-like" evidence="1">
    <location>
        <begin position="39"/>
        <end position="202"/>
    </location>
</feature>
<dbReference type="PANTHER" id="PTHR10928:SF2">
    <property type="entry name" value="SUPPRESSOR OF FUSED HOMOLOG"/>
    <property type="match status" value="1"/>
</dbReference>
<dbReference type="Pfam" id="PF05076">
    <property type="entry name" value="SUFU"/>
    <property type="match status" value="1"/>
</dbReference>
<dbReference type="OrthoDB" id="9023549at2"/>
<protein>
    <submittedName>
        <fullName evidence="2">Suppressor of fused protein (SUFU)</fullName>
    </submittedName>
</protein>
<gene>
    <name evidence="2" type="ORF">SAMN05428946_2181</name>
</gene>
<dbReference type="SUPFAM" id="SSF103359">
    <property type="entry name" value="Suppressor of Fused, N-terminal domain"/>
    <property type="match status" value="1"/>
</dbReference>
<dbReference type="InterPro" id="IPR017429">
    <property type="entry name" value="Suppressor_of_fused_bac"/>
</dbReference>
<evidence type="ECO:0000313" key="2">
    <source>
        <dbReference type="EMBL" id="SIT87854.1"/>
    </source>
</evidence>
<dbReference type="EMBL" id="FTPL01000003">
    <property type="protein sequence ID" value="SIT87854.1"/>
    <property type="molecule type" value="Genomic_DNA"/>
</dbReference>
<proteinExistence type="predicted"/>
<dbReference type="PIRSF" id="PIRSF038192">
    <property type="entry name" value="Txn_reg_BtrU_prd"/>
    <property type="match status" value="1"/>
</dbReference>